<evidence type="ECO:0000256" key="3">
    <source>
        <dbReference type="ARBA" id="ARBA00022475"/>
    </source>
</evidence>
<dbReference type="WBParaSite" id="SMUV_0000219101-mRNA-1">
    <property type="protein sequence ID" value="SMUV_0000219101-mRNA-1"/>
    <property type="gene ID" value="SMUV_0000219101"/>
</dbReference>
<feature type="domain" description="Neurotransmitter-gated ion-channel ligand-binding" evidence="21">
    <location>
        <begin position="27"/>
        <end position="238"/>
    </location>
</feature>
<dbReference type="InterPro" id="IPR006201">
    <property type="entry name" value="Neur_channel"/>
</dbReference>
<evidence type="ECO:0000256" key="2">
    <source>
        <dbReference type="ARBA" id="ARBA00022448"/>
    </source>
</evidence>
<dbReference type="PRINTS" id="PR00253">
    <property type="entry name" value="GABAARECEPTR"/>
</dbReference>
<keyword evidence="10" id="KW-1015">Disulfide bond</keyword>
<dbReference type="GO" id="GO:0034707">
    <property type="term" value="C:chloride channel complex"/>
    <property type="evidence" value="ECO:0007669"/>
    <property type="project" value="UniProtKB-KW"/>
</dbReference>
<keyword evidence="15" id="KW-0628">Postsynaptic cell membrane</keyword>
<dbReference type="PANTHER" id="PTHR18945">
    <property type="entry name" value="NEUROTRANSMITTER GATED ION CHANNEL"/>
    <property type="match status" value="1"/>
</dbReference>
<keyword evidence="14" id="KW-0868">Chloride</keyword>
<dbReference type="CDD" id="cd18990">
    <property type="entry name" value="LGIC_ECD_GABAAR"/>
    <property type="match status" value="1"/>
</dbReference>
<protein>
    <recommendedName>
        <fullName evidence="19">Gamma-aminobutyric acid receptor subunit beta</fullName>
    </recommendedName>
</protein>
<dbReference type="Gene3D" id="1.20.58.390">
    <property type="entry name" value="Neurotransmitter-gated ion-channel transmembrane domain"/>
    <property type="match status" value="1"/>
</dbReference>
<feature type="transmembrane region" description="Helical" evidence="20">
    <location>
        <begin position="272"/>
        <end position="292"/>
    </location>
</feature>
<dbReference type="FunFam" id="2.70.170.10:FF:000021">
    <property type="entry name" value="Gamma-aminobutyric acid receptor isoform 3b"/>
    <property type="match status" value="1"/>
</dbReference>
<keyword evidence="3" id="KW-1003">Cell membrane</keyword>
<dbReference type="Pfam" id="PF02931">
    <property type="entry name" value="Neur_chan_LBD"/>
    <property type="match status" value="1"/>
</dbReference>
<dbReference type="AlphaFoldDB" id="A0A0N5ADE4"/>
<keyword evidence="23" id="KW-1185">Reference proteome</keyword>
<evidence type="ECO:0000256" key="14">
    <source>
        <dbReference type="ARBA" id="ARBA00023214"/>
    </source>
</evidence>
<evidence type="ECO:0000256" key="15">
    <source>
        <dbReference type="ARBA" id="ARBA00023257"/>
    </source>
</evidence>
<evidence type="ECO:0000256" key="10">
    <source>
        <dbReference type="ARBA" id="ARBA00023157"/>
    </source>
</evidence>
<dbReference type="SUPFAM" id="SSF63712">
    <property type="entry name" value="Nicotinic receptor ligand binding domain-like"/>
    <property type="match status" value="1"/>
</dbReference>
<keyword evidence="2 20" id="KW-0813">Transport</keyword>
<evidence type="ECO:0000256" key="16">
    <source>
        <dbReference type="ARBA" id="ARBA00023286"/>
    </source>
</evidence>
<keyword evidence="16" id="KW-1071">Ligand-gated ion channel</keyword>
<dbReference type="Pfam" id="PF02932">
    <property type="entry name" value="Neur_chan_memb"/>
    <property type="match status" value="1"/>
</dbReference>
<evidence type="ECO:0000256" key="11">
    <source>
        <dbReference type="ARBA" id="ARBA00023170"/>
    </source>
</evidence>
<dbReference type="NCBIfam" id="TIGR00860">
    <property type="entry name" value="LIC"/>
    <property type="match status" value="1"/>
</dbReference>
<feature type="transmembrane region" description="Helical" evidence="20">
    <location>
        <begin position="304"/>
        <end position="326"/>
    </location>
</feature>
<evidence type="ECO:0000256" key="7">
    <source>
        <dbReference type="ARBA" id="ARBA00023018"/>
    </source>
</evidence>
<evidence type="ECO:0000256" key="17">
    <source>
        <dbReference type="ARBA" id="ARBA00023303"/>
    </source>
</evidence>
<evidence type="ECO:0000256" key="8">
    <source>
        <dbReference type="ARBA" id="ARBA00023065"/>
    </source>
</evidence>
<sequence length="472" mass="54503">MSTKKVFFFLNNLNCLFTDTKTVDISHILDSLVDNTTYNKQLRPQFGGEPTEITVSIRVSTISSISEVDMDFTVDLYLRQTWNDPRLAFFDKYKLPIDEIQPITVGLDYLSLLWRPDTFFPNAKKTNYHSATTRNLFLRIDPSGNVFTSERLTVTAVCQMDLRLYPMDTQKCKLEIESYGYSILDVIYSLEKNKNSITVESFELPQFQFIEAKSITKIEQTASGKYSRLICIFLLKRNVGFYVIQIYLPSVLIVMLSWVSFWLDQDATPARVTLGVLTVLTMTTLVTTSNSGMPKVSYFKSIDIFLGVSFVLVFSALVEYAAVSYIQKQAKTFYRHKQCRRVILSAHKQSYQIRYQTPTMPSTSRTPFPVFANSLYYPFYSSQDENSALYNNNLRMPVRLKECCCLMLVFKGECQCPIPPRACDYIRKVRPVVKNDLLLKCCSGHMINLSHIDQYSRFCFPLVFIILILFLY</sequence>
<dbReference type="InterPro" id="IPR036719">
    <property type="entry name" value="Neuro-gated_channel_TM_sf"/>
</dbReference>
<keyword evidence="6 20" id="KW-1133">Transmembrane helix</keyword>
<dbReference type="Gene3D" id="2.70.170.10">
    <property type="entry name" value="Neurotransmitter-gated ion-channel ligand-binding domain"/>
    <property type="match status" value="1"/>
</dbReference>
<dbReference type="CDD" id="cd19049">
    <property type="entry name" value="LGIC_TM_anion"/>
    <property type="match status" value="1"/>
</dbReference>
<name>A0A0N5ADE4_9BILA</name>
<evidence type="ECO:0000256" key="12">
    <source>
        <dbReference type="ARBA" id="ARBA00023173"/>
    </source>
</evidence>
<evidence type="ECO:0000256" key="9">
    <source>
        <dbReference type="ARBA" id="ARBA00023136"/>
    </source>
</evidence>
<keyword evidence="11" id="KW-0675">Receptor</keyword>
<evidence type="ECO:0000259" key="21">
    <source>
        <dbReference type="Pfam" id="PF02931"/>
    </source>
</evidence>
<feature type="domain" description="Neurotransmitter-gated ion-channel transmembrane" evidence="22">
    <location>
        <begin position="246"/>
        <end position="467"/>
    </location>
</feature>
<evidence type="ECO:0000256" key="4">
    <source>
        <dbReference type="ARBA" id="ARBA00022692"/>
    </source>
</evidence>
<dbReference type="FunFam" id="1.20.58.390:FF:000067">
    <property type="entry name" value="Glycine receptor subunit alpha-2"/>
    <property type="match status" value="1"/>
</dbReference>
<dbReference type="InterPro" id="IPR006029">
    <property type="entry name" value="Neurotrans-gated_channel_TM"/>
</dbReference>
<dbReference type="InterPro" id="IPR018000">
    <property type="entry name" value="Neurotransmitter_ion_chnl_CS"/>
</dbReference>
<evidence type="ECO:0000256" key="6">
    <source>
        <dbReference type="ARBA" id="ARBA00022989"/>
    </source>
</evidence>
<evidence type="ECO:0000259" key="22">
    <source>
        <dbReference type="Pfam" id="PF02932"/>
    </source>
</evidence>
<feature type="transmembrane region" description="Helical" evidence="20">
    <location>
        <begin position="455"/>
        <end position="471"/>
    </location>
</feature>
<evidence type="ECO:0000256" key="19">
    <source>
        <dbReference type="ARBA" id="ARBA00071250"/>
    </source>
</evidence>
<dbReference type="Proteomes" id="UP000046393">
    <property type="component" value="Unplaced"/>
</dbReference>
<dbReference type="InterPro" id="IPR006028">
    <property type="entry name" value="GABAA/Glycine_rcpt"/>
</dbReference>
<keyword evidence="12" id="KW-0869">Chloride channel</keyword>
<dbReference type="GO" id="GO:0005254">
    <property type="term" value="F:chloride channel activity"/>
    <property type="evidence" value="ECO:0007669"/>
    <property type="project" value="UniProtKB-KW"/>
</dbReference>
<dbReference type="GO" id="GO:0005230">
    <property type="term" value="F:extracellular ligand-gated monoatomic ion channel activity"/>
    <property type="evidence" value="ECO:0007669"/>
    <property type="project" value="InterPro"/>
</dbReference>
<dbReference type="SUPFAM" id="SSF90112">
    <property type="entry name" value="Neurotransmitter-gated ion-channel transmembrane pore"/>
    <property type="match status" value="1"/>
</dbReference>
<keyword evidence="7" id="KW-0770">Synapse</keyword>
<evidence type="ECO:0000256" key="20">
    <source>
        <dbReference type="RuleBase" id="RU000687"/>
    </source>
</evidence>
<feature type="transmembrane region" description="Helical" evidence="20">
    <location>
        <begin position="239"/>
        <end position="263"/>
    </location>
</feature>
<keyword evidence="8 20" id="KW-0406">Ion transport</keyword>
<reference evidence="24" key="1">
    <citation type="submission" date="2017-02" db="UniProtKB">
        <authorList>
            <consortium name="WormBaseParasite"/>
        </authorList>
    </citation>
    <scope>IDENTIFICATION</scope>
</reference>
<keyword evidence="4 20" id="KW-0812">Transmembrane</keyword>
<comment type="subcellular location">
    <subcellularLocation>
        <location evidence="18">Postsynaptic cell membrane</location>
        <topology evidence="18">Multi-pass membrane protein</topology>
    </subcellularLocation>
</comment>
<keyword evidence="17 20" id="KW-0407">Ion channel</keyword>
<dbReference type="PROSITE" id="PS00236">
    <property type="entry name" value="NEUROTR_ION_CHANNEL"/>
    <property type="match status" value="1"/>
</dbReference>
<dbReference type="STRING" id="451379.A0A0N5ADE4"/>
<keyword evidence="9 20" id="KW-0472">Membrane</keyword>
<keyword evidence="13" id="KW-0325">Glycoprotein</keyword>
<dbReference type="InterPro" id="IPR006202">
    <property type="entry name" value="Neur_chan_lig-bd"/>
</dbReference>
<proteinExistence type="inferred from homology"/>
<dbReference type="GO" id="GO:0045211">
    <property type="term" value="C:postsynaptic membrane"/>
    <property type="evidence" value="ECO:0007669"/>
    <property type="project" value="UniProtKB-SubCell"/>
</dbReference>
<evidence type="ECO:0000256" key="13">
    <source>
        <dbReference type="ARBA" id="ARBA00023180"/>
    </source>
</evidence>
<evidence type="ECO:0000313" key="23">
    <source>
        <dbReference type="Proteomes" id="UP000046393"/>
    </source>
</evidence>
<dbReference type="PRINTS" id="PR00252">
    <property type="entry name" value="NRIONCHANNEL"/>
</dbReference>
<keyword evidence="5" id="KW-0732">Signal</keyword>
<dbReference type="InterPro" id="IPR036734">
    <property type="entry name" value="Neur_chan_lig-bd_sf"/>
</dbReference>
<organism evidence="23 24">
    <name type="scientific">Syphacia muris</name>
    <dbReference type="NCBI Taxonomy" id="451379"/>
    <lineage>
        <taxon>Eukaryota</taxon>
        <taxon>Metazoa</taxon>
        <taxon>Ecdysozoa</taxon>
        <taxon>Nematoda</taxon>
        <taxon>Chromadorea</taxon>
        <taxon>Rhabditida</taxon>
        <taxon>Spirurina</taxon>
        <taxon>Oxyuridomorpha</taxon>
        <taxon>Oxyuroidea</taxon>
        <taxon>Oxyuridae</taxon>
        <taxon>Syphacia</taxon>
    </lineage>
</organism>
<evidence type="ECO:0000256" key="5">
    <source>
        <dbReference type="ARBA" id="ARBA00022729"/>
    </source>
</evidence>
<accession>A0A0N5ADE4</accession>
<dbReference type="GO" id="GO:0004888">
    <property type="term" value="F:transmembrane signaling receptor activity"/>
    <property type="evidence" value="ECO:0007669"/>
    <property type="project" value="InterPro"/>
</dbReference>
<evidence type="ECO:0000256" key="1">
    <source>
        <dbReference type="ARBA" id="ARBA00010180"/>
    </source>
</evidence>
<dbReference type="InterPro" id="IPR038050">
    <property type="entry name" value="Neuro_actylchol_rec"/>
</dbReference>
<comment type="similarity">
    <text evidence="1">Belongs to the ligand-gated ion channel (TC 1.A.9) family. Gamma-aminobutyric acid receptor (TC 1.A.9.5) subfamily.</text>
</comment>
<evidence type="ECO:0000313" key="24">
    <source>
        <dbReference type="WBParaSite" id="SMUV_0000219101-mRNA-1"/>
    </source>
</evidence>
<evidence type="ECO:0000256" key="18">
    <source>
        <dbReference type="ARBA" id="ARBA00034104"/>
    </source>
</evidence>